<dbReference type="AlphaFoldDB" id="A0A9P7T1K6"/>
<accession>A0A9P7T1K6</accession>
<proteinExistence type="predicted"/>
<sequence>MAEPLKSPYRKGTTLTLEIRRAGSRNVLPQLRGGRGKELQVKILDVIEPSTMSVVLKVALEQQKEDEEEGETAEEENTAPAPQVMILKMHDRQFSSQVRQFEEAGPATSANEAEFIDFVRKGSMTAFLKHLAENETEASREWDIARREAYFSYRTSQSHEMELEIYDRLVDLQGLCVPTMFADVRLAPQSAAATAAVTADEESLAEYTHVRGILMECIAGFPLHEVVTSTPESDWAPICDQAIEAIRKISDRDFINFDIKTRNILVRRAEPPASPSYQVFFIDFGECKLRDPSDSDEAWRELKRQKDEEGAVGYVMTTHMLYAKGKKGRKYKGPDPLPWVYTPSSRFEGQESESGHGDGDG</sequence>
<name>A0A9P7T1K6_9HYPO</name>
<dbReference type="Proteomes" id="UP000748025">
    <property type="component" value="Unassembled WGS sequence"/>
</dbReference>
<feature type="region of interest" description="Disordered" evidence="1">
    <location>
        <begin position="341"/>
        <end position="361"/>
    </location>
</feature>
<gene>
    <name evidence="2" type="ORF">E4U43_005278</name>
</gene>
<organism evidence="2 3">
    <name type="scientific">Claviceps pusilla</name>
    <dbReference type="NCBI Taxonomy" id="123648"/>
    <lineage>
        <taxon>Eukaryota</taxon>
        <taxon>Fungi</taxon>
        <taxon>Dikarya</taxon>
        <taxon>Ascomycota</taxon>
        <taxon>Pezizomycotina</taxon>
        <taxon>Sordariomycetes</taxon>
        <taxon>Hypocreomycetidae</taxon>
        <taxon>Hypocreales</taxon>
        <taxon>Clavicipitaceae</taxon>
        <taxon>Claviceps</taxon>
    </lineage>
</organism>
<dbReference type="InterPro" id="IPR011009">
    <property type="entry name" value="Kinase-like_dom_sf"/>
</dbReference>
<dbReference type="OrthoDB" id="5134445at2759"/>
<keyword evidence="3" id="KW-1185">Reference proteome</keyword>
<evidence type="ECO:0000313" key="3">
    <source>
        <dbReference type="Proteomes" id="UP000748025"/>
    </source>
</evidence>
<dbReference type="EMBL" id="SRPW01000345">
    <property type="protein sequence ID" value="KAG6015459.1"/>
    <property type="molecule type" value="Genomic_DNA"/>
</dbReference>
<evidence type="ECO:0008006" key="4">
    <source>
        <dbReference type="Google" id="ProtNLM"/>
    </source>
</evidence>
<dbReference type="SUPFAM" id="SSF56112">
    <property type="entry name" value="Protein kinase-like (PK-like)"/>
    <property type="match status" value="1"/>
</dbReference>
<comment type="caution">
    <text evidence="2">The sequence shown here is derived from an EMBL/GenBank/DDBJ whole genome shotgun (WGS) entry which is preliminary data.</text>
</comment>
<reference evidence="2" key="1">
    <citation type="journal article" date="2020" name="bioRxiv">
        <title>Whole genome comparisons of ergot fungi reveals the divergence and evolution of species within the genus Claviceps are the result of varying mechanisms driving genome evolution and host range expansion.</title>
        <authorList>
            <person name="Wyka S.A."/>
            <person name="Mondo S.J."/>
            <person name="Liu M."/>
            <person name="Dettman J."/>
            <person name="Nalam V."/>
            <person name="Broders K.D."/>
        </authorList>
    </citation>
    <scope>NUCLEOTIDE SEQUENCE</scope>
    <source>
        <strain evidence="2">CCC 602</strain>
    </source>
</reference>
<evidence type="ECO:0000313" key="2">
    <source>
        <dbReference type="EMBL" id="KAG6015459.1"/>
    </source>
</evidence>
<dbReference type="Gene3D" id="1.10.510.10">
    <property type="entry name" value="Transferase(Phosphotransferase) domain 1"/>
    <property type="match status" value="1"/>
</dbReference>
<evidence type="ECO:0000256" key="1">
    <source>
        <dbReference type="SAM" id="MobiDB-lite"/>
    </source>
</evidence>
<protein>
    <recommendedName>
        <fullName evidence="4">Protein kinase domain-containing protein</fullName>
    </recommendedName>
</protein>